<sequence>MRREFLLAPAPLLADCHEIMDTAIALMGRSANGWMECKTEQGQRLDDAKRQTVSALG</sequence>
<dbReference type="Proteomes" id="UP000185911">
    <property type="component" value="Unassembled WGS sequence"/>
</dbReference>
<reference evidence="1 2" key="1">
    <citation type="submission" date="2017-01" db="EMBL/GenBank/DDBJ databases">
        <title>Genome sequence of Rhodoferax antarcticus ANT.BR, a psychrophilic purple nonsulfur bacterium from an Antarctic microbial mat.</title>
        <authorList>
            <person name="Baker J."/>
            <person name="Riester C."/>
            <person name="Skinner B."/>
            <person name="Newell A."/>
            <person name="Swingley W."/>
            <person name="Madigan M."/>
            <person name="Jung D."/>
            <person name="Asao M."/>
            <person name="Chen M."/>
            <person name="Loughlin P."/>
            <person name="Pan H."/>
            <person name="Lin S."/>
            <person name="Li N."/>
            <person name="Shaw J."/>
            <person name="Prado M."/>
            <person name="Sherman C."/>
            <person name="Li X."/>
            <person name="Tang J."/>
            <person name="Blankenship R."/>
            <person name="Zhao T."/>
            <person name="Touchman J."/>
            <person name="Sattley M."/>
        </authorList>
    </citation>
    <scope>NUCLEOTIDE SEQUENCE [LARGE SCALE GENOMIC DNA]</scope>
    <source>
        <strain evidence="1 2">ANT.BR</strain>
    </source>
</reference>
<accession>A0A1Q8YC92</accession>
<dbReference type="EMBL" id="MSYM01000014">
    <property type="protein sequence ID" value="OLP05678.1"/>
    <property type="molecule type" value="Genomic_DNA"/>
</dbReference>
<keyword evidence="2" id="KW-1185">Reference proteome</keyword>
<protein>
    <submittedName>
        <fullName evidence="1">Uncharacterized protein</fullName>
    </submittedName>
</protein>
<comment type="caution">
    <text evidence="1">The sequence shown here is derived from an EMBL/GenBank/DDBJ whole genome shotgun (WGS) entry which is preliminary data.</text>
</comment>
<evidence type="ECO:0000313" key="1">
    <source>
        <dbReference type="EMBL" id="OLP05678.1"/>
    </source>
</evidence>
<gene>
    <name evidence="1" type="ORF">BLL52_3051</name>
</gene>
<proteinExistence type="predicted"/>
<organism evidence="1 2">
    <name type="scientific">Rhodoferax antarcticus ANT.BR</name>
    <dbReference type="NCBI Taxonomy" id="1111071"/>
    <lineage>
        <taxon>Bacteria</taxon>
        <taxon>Pseudomonadati</taxon>
        <taxon>Pseudomonadota</taxon>
        <taxon>Betaproteobacteria</taxon>
        <taxon>Burkholderiales</taxon>
        <taxon>Comamonadaceae</taxon>
        <taxon>Rhodoferax</taxon>
    </lineage>
</organism>
<dbReference type="RefSeq" id="WP_156876222.1">
    <property type="nucleotide sequence ID" value="NZ_MSYM01000014.1"/>
</dbReference>
<evidence type="ECO:0000313" key="2">
    <source>
        <dbReference type="Proteomes" id="UP000185911"/>
    </source>
</evidence>
<dbReference type="AlphaFoldDB" id="A0A1Q8YC92"/>
<name>A0A1Q8YC92_9BURK</name>